<keyword evidence="2" id="KW-0472">Membrane</keyword>
<protein>
    <submittedName>
        <fullName evidence="3">Uncharacterized protein</fullName>
    </submittedName>
</protein>
<dbReference type="EMBL" id="DSOK01000187">
    <property type="protein sequence ID" value="HEN15095.1"/>
    <property type="molecule type" value="Genomic_DNA"/>
</dbReference>
<feature type="transmembrane region" description="Helical" evidence="2">
    <location>
        <begin position="191"/>
        <end position="211"/>
    </location>
</feature>
<keyword evidence="2" id="KW-1133">Transmembrane helix</keyword>
<evidence type="ECO:0000256" key="1">
    <source>
        <dbReference type="SAM" id="MobiDB-lite"/>
    </source>
</evidence>
<gene>
    <name evidence="3" type="ORF">ENQ76_06455</name>
</gene>
<comment type="caution">
    <text evidence="3">The sequence shown here is derived from an EMBL/GenBank/DDBJ whole genome shotgun (WGS) entry which is preliminary data.</text>
</comment>
<evidence type="ECO:0000256" key="2">
    <source>
        <dbReference type="SAM" id="Phobius"/>
    </source>
</evidence>
<sequence length="352" mass="38579">MTVTITCPGCQSVHKVKEAYRGKKVRCPTQGCGRVWMVPEVVEPTPAAGPTAAVVDAPLSGGDGADTYRLAASVSDDEPSAPPPKRRSTRRALELTSAVPSAEQEVLLPDGRIRSMTRRDIRDALIAGKITRFSLMRSIHDEDGTVLEGLGSARDWKPIGFSVFIGPEKERPYYTKAARQGMSYRDDVSRISGIALYVLLMLGVGVVLYLLRWDFSGQHAALIAGFAVGGQTMYWGIRMGATGHLWTVILAFGGATYVVVLNFPEMSVAMAKTGLFVGAGLLAVGVAQGLGVLAGIAFDYAYRILNYDPNDKGPERQHREQAPYDGYPWMFWKSWKQKHLLRETLKRLQESQ</sequence>
<organism evidence="3">
    <name type="scientific">Schlesneria paludicola</name>
    <dbReference type="NCBI Taxonomy" id="360056"/>
    <lineage>
        <taxon>Bacteria</taxon>
        <taxon>Pseudomonadati</taxon>
        <taxon>Planctomycetota</taxon>
        <taxon>Planctomycetia</taxon>
        <taxon>Planctomycetales</taxon>
        <taxon>Planctomycetaceae</taxon>
        <taxon>Schlesneria</taxon>
    </lineage>
</organism>
<proteinExistence type="predicted"/>
<feature type="transmembrane region" description="Helical" evidence="2">
    <location>
        <begin position="275"/>
        <end position="302"/>
    </location>
</feature>
<feature type="region of interest" description="Disordered" evidence="1">
    <location>
        <begin position="73"/>
        <end position="96"/>
    </location>
</feature>
<dbReference type="AlphaFoldDB" id="A0A7C2P593"/>
<name>A0A7C2P593_9PLAN</name>
<evidence type="ECO:0000313" key="3">
    <source>
        <dbReference type="EMBL" id="HEN15095.1"/>
    </source>
</evidence>
<accession>A0A7C2P593</accession>
<feature type="transmembrane region" description="Helical" evidence="2">
    <location>
        <begin position="244"/>
        <end position="263"/>
    </location>
</feature>
<keyword evidence="2" id="KW-0812">Transmembrane</keyword>
<feature type="transmembrane region" description="Helical" evidence="2">
    <location>
        <begin position="217"/>
        <end position="237"/>
    </location>
</feature>
<reference evidence="3" key="1">
    <citation type="journal article" date="2020" name="mSystems">
        <title>Genome- and Community-Level Interaction Insights into Carbon Utilization and Element Cycling Functions of Hydrothermarchaeota in Hydrothermal Sediment.</title>
        <authorList>
            <person name="Zhou Z."/>
            <person name="Liu Y."/>
            <person name="Xu W."/>
            <person name="Pan J."/>
            <person name="Luo Z.H."/>
            <person name="Li M."/>
        </authorList>
    </citation>
    <scope>NUCLEOTIDE SEQUENCE [LARGE SCALE GENOMIC DNA]</scope>
    <source>
        <strain evidence="3">SpSt-339</strain>
    </source>
</reference>